<evidence type="ECO:0000313" key="1">
    <source>
        <dbReference type="EMBL" id="KKK60687.1"/>
    </source>
</evidence>
<comment type="caution">
    <text evidence="1">The sequence shown here is derived from an EMBL/GenBank/DDBJ whole genome shotgun (WGS) entry which is preliminary data.</text>
</comment>
<accession>A0A0F8WV15</accession>
<sequence>MTPTEFELIRQSGLEKWSKPEKIKTIKEAREWWDKKGSTPCSFCRNFKTEDEIWSRVVLCTPCSLINGEYGCMPTFNYLSNMFVWEEPKPTIARFHKKSAIIKQKIQKTRYLKRFEDIEFKGA</sequence>
<protein>
    <submittedName>
        <fullName evidence="1">Uncharacterized protein</fullName>
    </submittedName>
</protein>
<reference evidence="1" key="1">
    <citation type="journal article" date="2015" name="Nature">
        <title>Complex archaea that bridge the gap between prokaryotes and eukaryotes.</title>
        <authorList>
            <person name="Spang A."/>
            <person name="Saw J.H."/>
            <person name="Jorgensen S.L."/>
            <person name="Zaremba-Niedzwiedzka K."/>
            <person name="Martijn J."/>
            <person name="Lind A.E."/>
            <person name="van Eijk R."/>
            <person name="Schleper C."/>
            <person name="Guy L."/>
            <person name="Ettema T.J."/>
        </authorList>
    </citation>
    <scope>NUCLEOTIDE SEQUENCE</scope>
</reference>
<organism evidence="1">
    <name type="scientific">marine sediment metagenome</name>
    <dbReference type="NCBI Taxonomy" id="412755"/>
    <lineage>
        <taxon>unclassified sequences</taxon>
        <taxon>metagenomes</taxon>
        <taxon>ecological metagenomes</taxon>
    </lineage>
</organism>
<dbReference type="EMBL" id="LAZR01062844">
    <property type="protein sequence ID" value="KKK60687.1"/>
    <property type="molecule type" value="Genomic_DNA"/>
</dbReference>
<gene>
    <name evidence="1" type="ORF">LCGC14_3021830</name>
</gene>
<proteinExistence type="predicted"/>
<name>A0A0F8WV15_9ZZZZ</name>
<dbReference type="AlphaFoldDB" id="A0A0F8WV15"/>